<dbReference type="Pfam" id="PF01556">
    <property type="entry name" value="DnaJ_C"/>
    <property type="match status" value="1"/>
</dbReference>
<evidence type="ECO:0000313" key="16">
    <source>
        <dbReference type="Proteomes" id="UP000694388"/>
    </source>
</evidence>
<dbReference type="PANTHER" id="PTHR24078:SF553">
    <property type="entry name" value="DNAJ HOMOLOG SUBFAMILY B MEMBER 5"/>
    <property type="match status" value="1"/>
</dbReference>
<dbReference type="InterPro" id="IPR036869">
    <property type="entry name" value="J_dom_sf"/>
</dbReference>
<dbReference type="CDD" id="cd10747">
    <property type="entry name" value="DnaJ_C"/>
    <property type="match status" value="1"/>
</dbReference>
<dbReference type="PANTHER" id="PTHR24078">
    <property type="entry name" value="DNAJ HOMOLOG SUBFAMILY C MEMBER"/>
    <property type="match status" value="1"/>
</dbReference>
<dbReference type="InterPro" id="IPR008971">
    <property type="entry name" value="HSP40/DnaJ_pept-bd"/>
</dbReference>
<dbReference type="InterPro" id="IPR002939">
    <property type="entry name" value="DnaJ_C"/>
</dbReference>
<dbReference type="FunFam" id="1.10.287.110:FF:000033">
    <property type="entry name" value="dnaJ homolog subfamily B member 13"/>
    <property type="match status" value="1"/>
</dbReference>
<dbReference type="SUPFAM" id="SSF49493">
    <property type="entry name" value="HSP40/DnaJ peptide-binding domain"/>
    <property type="match status" value="2"/>
</dbReference>
<reference evidence="15" key="2">
    <citation type="submission" date="2025-09" db="UniProtKB">
        <authorList>
            <consortium name="Ensembl"/>
        </authorList>
    </citation>
    <scope>IDENTIFICATION</scope>
</reference>
<evidence type="ECO:0000259" key="14">
    <source>
        <dbReference type="PROSITE" id="PS50076"/>
    </source>
</evidence>
<dbReference type="CDD" id="cd06257">
    <property type="entry name" value="DnaJ"/>
    <property type="match status" value="1"/>
</dbReference>
<evidence type="ECO:0000256" key="4">
    <source>
        <dbReference type="ARBA" id="ARBA00023069"/>
    </source>
</evidence>
<sequence length="344" mass="38106">MPSGKDYYRILGISKDATDEDIKKAYRKMALKWHPDKNKSPEANERFKEIAEAYEVLSDPQKRETYNSFGEEGLKGGVGGNAGPGATSFTFHGDPHATFASFFGGVDPFEVFFRQSQGGMDAMDVDGDEQFSAFGLGGMGRGMNMGMNIGGLGMGGGGLRKQRQDPPVVHDLKVSLEEILVGSSKKMKISRKRLNLDGRSIRNEEKILTVDIKKGWKEGTKITFPKEGDETGNNVPADVVFVLKDKPHPQFKRDGANLIYIAKISLREALCGCSISVPTLEHKDVSMGFTDVIKPNTTRRIHGKGLPHPKHPTQRGDIVVNFDIRFPDRLSPHTREKIRQYLPS</sequence>
<evidence type="ECO:0000256" key="10">
    <source>
        <dbReference type="ARBA" id="ARBA00075378"/>
    </source>
</evidence>
<evidence type="ECO:0000313" key="15">
    <source>
        <dbReference type="Ensembl" id="ENSEBUP00000012818.1"/>
    </source>
</evidence>
<keyword evidence="5" id="KW-0143">Chaperone</keyword>
<dbReference type="InterPro" id="IPR001623">
    <property type="entry name" value="DnaJ_domain"/>
</dbReference>
<evidence type="ECO:0000256" key="2">
    <source>
        <dbReference type="ARBA" id="ARBA00022794"/>
    </source>
</evidence>
<keyword evidence="16" id="KW-1185">Reference proteome</keyword>
<dbReference type="Proteomes" id="UP000694388">
    <property type="component" value="Unplaced"/>
</dbReference>
<dbReference type="FunFam" id="2.60.260.20:FF:000006">
    <property type="entry name" value="DnaJ subfamily B member 13"/>
    <property type="match status" value="1"/>
</dbReference>
<reference evidence="15" key="1">
    <citation type="submission" date="2025-08" db="UniProtKB">
        <authorList>
            <consortium name="Ensembl"/>
        </authorList>
    </citation>
    <scope>IDENTIFICATION</scope>
</reference>
<dbReference type="GO" id="GO:0005829">
    <property type="term" value="C:cytosol"/>
    <property type="evidence" value="ECO:0007669"/>
    <property type="project" value="TreeGrafter"/>
</dbReference>
<evidence type="ECO:0000256" key="3">
    <source>
        <dbReference type="ARBA" id="ARBA00022846"/>
    </source>
</evidence>
<dbReference type="GO" id="GO:0007017">
    <property type="term" value="P:microtubule-based process"/>
    <property type="evidence" value="ECO:0007669"/>
    <property type="project" value="UniProtKB-ARBA"/>
</dbReference>
<evidence type="ECO:0000256" key="9">
    <source>
        <dbReference type="ARBA" id="ARBA00071910"/>
    </source>
</evidence>
<dbReference type="InterPro" id="IPR018253">
    <property type="entry name" value="DnaJ_domain_CS"/>
</dbReference>
<dbReference type="Pfam" id="PF00226">
    <property type="entry name" value="DnaJ"/>
    <property type="match status" value="1"/>
</dbReference>
<keyword evidence="3" id="KW-0282">Flagellum</keyword>
<feature type="domain" description="J" evidence="14">
    <location>
        <begin position="6"/>
        <end position="70"/>
    </location>
</feature>
<keyword evidence="6" id="KW-0966">Cell projection</keyword>
<dbReference type="GeneTree" id="ENSGT00940000156826"/>
<dbReference type="OMA" id="GGTEMFR"/>
<organism evidence="15 16">
    <name type="scientific">Eptatretus burgeri</name>
    <name type="common">Inshore hagfish</name>
    <dbReference type="NCBI Taxonomy" id="7764"/>
    <lineage>
        <taxon>Eukaryota</taxon>
        <taxon>Metazoa</taxon>
        <taxon>Chordata</taxon>
        <taxon>Craniata</taxon>
        <taxon>Vertebrata</taxon>
        <taxon>Cyclostomata</taxon>
        <taxon>Myxini</taxon>
        <taxon>Myxiniformes</taxon>
        <taxon>Myxinidae</taxon>
        <taxon>Eptatretinae</taxon>
        <taxon>Eptatretus</taxon>
    </lineage>
</organism>
<evidence type="ECO:0000256" key="1">
    <source>
        <dbReference type="ARBA" id="ARBA00004230"/>
    </source>
</evidence>
<evidence type="ECO:0000256" key="5">
    <source>
        <dbReference type="ARBA" id="ARBA00023186"/>
    </source>
</evidence>
<dbReference type="GO" id="GO:0030030">
    <property type="term" value="P:cell projection organization"/>
    <property type="evidence" value="ECO:0007669"/>
    <property type="project" value="UniProtKB-KW"/>
</dbReference>
<evidence type="ECO:0000256" key="13">
    <source>
        <dbReference type="ARBA" id="ARBA00081125"/>
    </source>
</evidence>
<dbReference type="PROSITE" id="PS50076">
    <property type="entry name" value="DNAJ_2"/>
    <property type="match status" value="1"/>
</dbReference>
<evidence type="ECO:0000256" key="7">
    <source>
        <dbReference type="ARBA" id="ARBA00056649"/>
    </source>
</evidence>
<dbReference type="PROSITE" id="PS00636">
    <property type="entry name" value="DNAJ_1"/>
    <property type="match status" value="1"/>
</dbReference>
<proteinExistence type="predicted"/>
<keyword evidence="2" id="KW-0970">Cilium biogenesis/degradation</keyword>
<dbReference type="AlphaFoldDB" id="A0A8C4QB58"/>
<dbReference type="PRINTS" id="PR00625">
    <property type="entry name" value="JDOMAIN"/>
</dbReference>
<keyword evidence="4" id="KW-0969">Cilium</keyword>
<evidence type="ECO:0000256" key="11">
    <source>
        <dbReference type="ARBA" id="ARBA00078669"/>
    </source>
</evidence>
<dbReference type="Gene3D" id="2.60.260.20">
    <property type="entry name" value="Urease metallochaperone UreE, N-terminal domain"/>
    <property type="match status" value="2"/>
</dbReference>
<dbReference type="SUPFAM" id="SSF46565">
    <property type="entry name" value="Chaperone J-domain"/>
    <property type="match status" value="1"/>
</dbReference>
<dbReference type="Gene3D" id="1.10.287.110">
    <property type="entry name" value="DnaJ domain"/>
    <property type="match status" value="1"/>
</dbReference>
<dbReference type="InterPro" id="IPR051339">
    <property type="entry name" value="DnaJ_subfamily_B"/>
</dbReference>
<comment type="subunit">
    <text evidence="8">Homodimer. Component of the axonemal radial spoke complex 1 (RS1), at least composed of spoke head proteins RSPH1, RSPH3, RSPH9 and the cilia-specific component RSPH4A or sperm-specific component RSPH6A, spoke stalk proteins RSPH14, DNAJB13, DYDC1, ROPN1L and NME5, and the anchor protein IQUB. Interacts with SUN5. Interacts with IQUB.</text>
</comment>
<dbReference type="FunFam" id="2.60.260.20:FF:000002">
    <property type="entry name" value="Dnaj homolog subfamily b member"/>
    <property type="match status" value="1"/>
</dbReference>
<protein>
    <recommendedName>
        <fullName evidence="9">DnaJ homolog subfamily B member 13</fullName>
    </recommendedName>
    <alternativeName>
        <fullName evidence="12">Testis and spermatogenesis cell-related protein 6</fullName>
    </alternativeName>
    <alternativeName>
        <fullName evidence="13">Testis spermatocyte apoptosis-related gene 6 protein</fullName>
    </alternativeName>
    <alternativeName>
        <fullName evidence="10">Testis spermatogenesis apoptosis-related gene 3 protein</fullName>
    </alternativeName>
    <alternativeName>
        <fullName evidence="11">Testis spermatogenesis apoptosis-related gene 6 protein</fullName>
    </alternativeName>
</protein>
<name>A0A8C4QB58_EPTBU</name>
<evidence type="ECO:0000256" key="12">
    <source>
        <dbReference type="ARBA" id="ARBA00080190"/>
    </source>
</evidence>
<dbReference type="GO" id="GO:0036126">
    <property type="term" value="C:sperm flagellum"/>
    <property type="evidence" value="ECO:0007669"/>
    <property type="project" value="UniProtKB-ARBA"/>
</dbReference>
<dbReference type="GO" id="GO:0051082">
    <property type="term" value="F:unfolded protein binding"/>
    <property type="evidence" value="ECO:0007669"/>
    <property type="project" value="InterPro"/>
</dbReference>
<dbReference type="Ensembl" id="ENSEBUT00000013393.1">
    <property type="protein sequence ID" value="ENSEBUP00000012818.1"/>
    <property type="gene ID" value="ENSEBUG00000008133.1"/>
</dbReference>
<evidence type="ECO:0000256" key="8">
    <source>
        <dbReference type="ARBA" id="ARBA00064985"/>
    </source>
</evidence>
<dbReference type="GO" id="GO:0006457">
    <property type="term" value="P:protein folding"/>
    <property type="evidence" value="ECO:0007669"/>
    <property type="project" value="InterPro"/>
</dbReference>
<comment type="subcellular location">
    <subcellularLocation>
        <location evidence="1">Cell projection</location>
        <location evidence="1">Cilium</location>
        <location evidence="1">Flagellum</location>
    </subcellularLocation>
</comment>
<accession>A0A8C4QB58</accession>
<evidence type="ECO:0000256" key="6">
    <source>
        <dbReference type="ARBA" id="ARBA00023273"/>
    </source>
</evidence>
<dbReference type="SMART" id="SM00271">
    <property type="entry name" value="DnaJ"/>
    <property type="match status" value="1"/>
</dbReference>
<dbReference type="GO" id="GO:0051087">
    <property type="term" value="F:protein-folding chaperone binding"/>
    <property type="evidence" value="ECO:0007669"/>
    <property type="project" value="TreeGrafter"/>
</dbReference>
<comment type="function">
    <text evidence="7">Functions as part of axonemal radial spoke complexes that play an important part in the motility of sperm and cilia.</text>
</comment>